<dbReference type="RefSeq" id="WP_008320465.1">
    <property type="nucleotide sequence ID" value="NZ_AOLN01000013.1"/>
</dbReference>
<protein>
    <recommendedName>
        <fullName evidence="3">ArsR family transcriptional regulator</fullName>
    </recommendedName>
</protein>
<dbReference type="InterPro" id="IPR011991">
    <property type="entry name" value="ArsR-like_HTH"/>
</dbReference>
<dbReference type="Gene3D" id="1.10.10.10">
    <property type="entry name" value="Winged helix-like DNA-binding domain superfamily/Winged helix DNA-binding domain"/>
    <property type="match status" value="1"/>
</dbReference>
<proteinExistence type="predicted"/>
<dbReference type="InterPro" id="IPR036390">
    <property type="entry name" value="WH_DNA-bd_sf"/>
</dbReference>
<dbReference type="AlphaFoldDB" id="M0IE15"/>
<evidence type="ECO:0000313" key="1">
    <source>
        <dbReference type="EMBL" id="ELZ94098.1"/>
    </source>
</evidence>
<keyword evidence="2" id="KW-1185">Reference proteome</keyword>
<accession>M0IE15</accession>
<organism evidence="1 2">
    <name type="scientific">Haloferax mucosum ATCC BAA-1512</name>
    <dbReference type="NCBI Taxonomy" id="662479"/>
    <lineage>
        <taxon>Archaea</taxon>
        <taxon>Methanobacteriati</taxon>
        <taxon>Methanobacteriota</taxon>
        <taxon>Stenosarchaea group</taxon>
        <taxon>Halobacteria</taxon>
        <taxon>Halobacteriales</taxon>
        <taxon>Haloferacaceae</taxon>
        <taxon>Haloferax</taxon>
    </lineage>
</organism>
<comment type="caution">
    <text evidence="1">The sequence shown here is derived from an EMBL/GenBank/DDBJ whole genome shotgun (WGS) entry which is preliminary data.</text>
</comment>
<dbReference type="OrthoDB" id="290446at2157"/>
<dbReference type="PATRIC" id="fig|662479.7.peg.2183"/>
<dbReference type="EMBL" id="AOLN01000013">
    <property type="protein sequence ID" value="ELZ94098.1"/>
    <property type="molecule type" value="Genomic_DNA"/>
</dbReference>
<dbReference type="InterPro" id="IPR036388">
    <property type="entry name" value="WH-like_DNA-bd_sf"/>
</dbReference>
<gene>
    <name evidence="1" type="ORF">C440_10773</name>
</gene>
<dbReference type="Proteomes" id="UP000011550">
    <property type="component" value="Unassembled WGS sequence"/>
</dbReference>
<evidence type="ECO:0000313" key="2">
    <source>
        <dbReference type="Proteomes" id="UP000011550"/>
    </source>
</evidence>
<sequence length="121" mass="13843">MTGPTVTDESDLETLTSLFDDRHVRAILAATSAEPHSARELSEQCDVSVSTIYRRLERLADAELVHERTRPRRDGHHETVYVAALDRFELTVRDGELDWTVEHHEDGTDVADELTRLWGKF</sequence>
<reference evidence="1 2" key="1">
    <citation type="journal article" date="2014" name="PLoS Genet.">
        <title>Phylogenetically driven sequencing of extremely halophilic archaea reveals strategies for static and dynamic osmo-response.</title>
        <authorList>
            <person name="Becker E.A."/>
            <person name="Seitzer P.M."/>
            <person name="Tritt A."/>
            <person name="Larsen D."/>
            <person name="Krusor M."/>
            <person name="Yao A.I."/>
            <person name="Wu D."/>
            <person name="Madern D."/>
            <person name="Eisen J.A."/>
            <person name="Darling A.E."/>
            <person name="Facciotti M.T."/>
        </authorList>
    </citation>
    <scope>NUCLEOTIDE SEQUENCE [LARGE SCALE GENOMIC DNA]</scope>
    <source>
        <strain evidence="1 2">ATCC BAA-1512</strain>
    </source>
</reference>
<dbReference type="Pfam" id="PF12840">
    <property type="entry name" value="HTH_20"/>
    <property type="match status" value="1"/>
</dbReference>
<dbReference type="CDD" id="cd00090">
    <property type="entry name" value="HTH_ARSR"/>
    <property type="match status" value="1"/>
</dbReference>
<evidence type="ECO:0008006" key="3">
    <source>
        <dbReference type="Google" id="ProtNLM"/>
    </source>
</evidence>
<dbReference type="SUPFAM" id="SSF46785">
    <property type="entry name" value="Winged helix' DNA-binding domain"/>
    <property type="match status" value="1"/>
</dbReference>
<name>M0IE15_9EURY</name>